<gene>
    <name evidence="1" type="ORF">AAW51_2999</name>
</gene>
<organism evidence="1 2">
    <name type="scientific">Caldimonas brevitalea</name>
    <dbReference type="NCBI Taxonomy" id="413882"/>
    <lineage>
        <taxon>Bacteria</taxon>
        <taxon>Pseudomonadati</taxon>
        <taxon>Pseudomonadota</taxon>
        <taxon>Betaproteobacteria</taxon>
        <taxon>Burkholderiales</taxon>
        <taxon>Sphaerotilaceae</taxon>
        <taxon>Caldimonas</taxon>
    </lineage>
</organism>
<keyword evidence="2" id="KW-1185">Reference proteome</keyword>
<accession>A0A0G3BT35</accession>
<dbReference type="OrthoDB" id="3644774at2"/>
<proteinExistence type="predicted"/>
<dbReference type="EMBL" id="CP011371">
    <property type="protein sequence ID" value="AKJ29690.1"/>
    <property type="molecule type" value="Genomic_DNA"/>
</dbReference>
<dbReference type="AlphaFoldDB" id="A0A0G3BT35"/>
<sequence>MNLDDTRYVHITGAVNAAGQGMVVCIEEEYAEERVQHAHLIEWDTKQWRYRTRVDWAAVSVCDTDFGWVVLGPRGQALALTPGSATQESVDTPEEGPATTGLMSRVRNIDGGVYAVGMRRQLYLRHATGVWERQDEGLRRTSAAEGVVGLQSIDGFARDDLYAVGWKGEIWRGRPSHWERIASPTNFVLADVCCAPDGQVYAVGQRGTLLRGRESRWEQLEFEGPKEDFWGAAWYGDRLLLSSLRSVYAYDGRELQRLDMGEIGLPSCYHLSSRGAWLWSVGLRSISAFDGTTWTELSA</sequence>
<dbReference type="InterPro" id="IPR011047">
    <property type="entry name" value="Quinoprotein_ADH-like_sf"/>
</dbReference>
<dbReference type="RefSeq" id="WP_053013593.1">
    <property type="nucleotide sequence ID" value="NZ_CP011371.1"/>
</dbReference>
<protein>
    <submittedName>
        <fullName evidence="1">Uncharacterized protein</fullName>
    </submittedName>
</protein>
<dbReference type="KEGG" id="pbh:AAW51_2999"/>
<reference evidence="1 2" key="1">
    <citation type="submission" date="2015-05" db="EMBL/GenBank/DDBJ databases">
        <authorList>
            <person name="Tang B."/>
            <person name="Yu Y."/>
        </authorList>
    </citation>
    <scope>NUCLEOTIDE SEQUENCE [LARGE SCALE GENOMIC DNA]</scope>
    <source>
        <strain evidence="1 2">DSM 7029</strain>
    </source>
</reference>
<evidence type="ECO:0000313" key="2">
    <source>
        <dbReference type="Proteomes" id="UP000035352"/>
    </source>
</evidence>
<dbReference type="STRING" id="413882.AAW51_2999"/>
<dbReference type="SUPFAM" id="SSF50998">
    <property type="entry name" value="Quinoprotein alcohol dehydrogenase-like"/>
    <property type="match status" value="1"/>
</dbReference>
<evidence type="ECO:0000313" key="1">
    <source>
        <dbReference type="EMBL" id="AKJ29690.1"/>
    </source>
</evidence>
<dbReference type="Proteomes" id="UP000035352">
    <property type="component" value="Chromosome"/>
</dbReference>
<name>A0A0G3BT35_9BURK</name>